<organism evidence="9">
    <name type="scientific">Fervidicoccus fontis</name>
    <dbReference type="NCBI Taxonomy" id="683846"/>
    <lineage>
        <taxon>Archaea</taxon>
        <taxon>Thermoproteota</taxon>
        <taxon>Thermoprotei</taxon>
        <taxon>Fervidicoccales</taxon>
        <taxon>Fervidicoccaceae</taxon>
        <taxon>Fervidicoccus</taxon>
    </lineage>
</organism>
<evidence type="ECO:0000256" key="6">
    <source>
        <dbReference type="ARBA" id="ARBA00022801"/>
    </source>
</evidence>
<dbReference type="GO" id="GO:0006564">
    <property type="term" value="P:L-serine biosynthetic process"/>
    <property type="evidence" value="ECO:0007669"/>
    <property type="project" value="UniProtKB-KW"/>
</dbReference>
<dbReference type="PANTHER" id="PTHR43344:SF2">
    <property type="entry name" value="PHOSPHOSERINE PHOSPHATASE"/>
    <property type="match status" value="1"/>
</dbReference>
<evidence type="ECO:0000256" key="4">
    <source>
        <dbReference type="ARBA" id="ARBA00022605"/>
    </source>
</evidence>
<evidence type="ECO:0000256" key="5">
    <source>
        <dbReference type="ARBA" id="ARBA00022723"/>
    </source>
</evidence>
<sequence length="218" mass="24459">MSAFIDLDMTLTEERTIAVVERELKLDGKISEILKAPIDEKEKSKRIASILSGFELKYLQEIAAETEVSSCGKKLISELSERGFDVYIVTLSYRQIAEPVIRKLTGKENNVKILAPELEVVSGKITGNVINNYERIETPWCIRCPLCKRRSLLPFKRRPSIAIGDSLPDICMFLETDFSILIDRGSVPENLKRFASVIVFDLCGALEALVSYLDGGRV</sequence>
<evidence type="ECO:0000256" key="2">
    <source>
        <dbReference type="ARBA" id="ARBA00005135"/>
    </source>
</evidence>
<dbReference type="InterPro" id="IPR036412">
    <property type="entry name" value="HAD-like_sf"/>
</dbReference>
<dbReference type="InterPro" id="IPR023214">
    <property type="entry name" value="HAD_sf"/>
</dbReference>
<dbReference type="InterPro" id="IPR050582">
    <property type="entry name" value="HAD-like_SerB"/>
</dbReference>
<proteinExistence type="predicted"/>
<dbReference type="AlphaFoldDB" id="A0A7C2YSY0"/>
<dbReference type="Proteomes" id="UP000885664">
    <property type="component" value="Unassembled WGS sequence"/>
</dbReference>
<dbReference type="EC" id="3.1.3.3" evidence="3"/>
<keyword evidence="5" id="KW-0479">Metal-binding</keyword>
<dbReference type="Gene3D" id="3.40.50.1000">
    <property type="entry name" value="HAD superfamily/HAD-like"/>
    <property type="match status" value="1"/>
</dbReference>
<comment type="cofactor">
    <cofactor evidence="1">
        <name>Mg(2+)</name>
        <dbReference type="ChEBI" id="CHEBI:18420"/>
    </cofactor>
</comment>
<keyword evidence="4" id="KW-0028">Amino-acid biosynthesis</keyword>
<dbReference type="SUPFAM" id="SSF56784">
    <property type="entry name" value="HAD-like"/>
    <property type="match status" value="1"/>
</dbReference>
<comment type="pathway">
    <text evidence="2">Amino-acid biosynthesis; L-serine biosynthesis; L-serine from 3-phospho-D-glycerate: step 3/3.</text>
</comment>
<evidence type="ECO:0000313" key="9">
    <source>
        <dbReference type="EMBL" id="HEU97438.1"/>
    </source>
</evidence>
<keyword evidence="8" id="KW-0718">Serine biosynthesis</keyword>
<protein>
    <recommendedName>
        <fullName evidence="3">phosphoserine phosphatase</fullName>
        <ecNumber evidence="3">3.1.3.3</ecNumber>
    </recommendedName>
</protein>
<dbReference type="GO" id="GO:0036424">
    <property type="term" value="F:L-phosphoserine phosphatase activity"/>
    <property type="evidence" value="ECO:0007669"/>
    <property type="project" value="TreeGrafter"/>
</dbReference>
<dbReference type="EMBL" id="DSFE01000030">
    <property type="protein sequence ID" value="HEU97438.1"/>
    <property type="molecule type" value="Genomic_DNA"/>
</dbReference>
<gene>
    <name evidence="9" type="ORF">ENO36_01080</name>
</gene>
<dbReference type="NCBIfam" id="TIGR01488">
    <property type="entry name" value="HAD-SF-IB"/>
    <property type="match status" value="1"/>
</dbReference>
<dbReference type="GO" id="GO:0005737">
    <property type="term" value="C:cytoplasm"/>
    <property type="evidence" value="ECO:0007669"/>
    <property type="project" value="TreeGrafter"/>
</dbReference>
<dbReference type="PANTHER" id="PTHR43344">
    <property type="entry name" value="PHOSPHOSERINE PHOSPHATASE"/>
    <property type="match status" value="1"/>
</dbReference>
<name>A0A7C2YSY0_9CREN</name>
<keyword evidence="7" id="KW-0460">Magnesium</keyword>
<dbReference type="GO" id="GO:0000287">
    <property type="term" value="F:magnesium ion binding"/>
    <property type="evidence" value="ECO:0007669"/>
    <property type="project" value="TreeGrafter"/>
</dbReference>
<evidence type="ECO:0000256" key="3">
    <source>
        <dbReference type="ARBA" id="ARBA00012640"/>
    </source>
</evidence>
<evidence type="ECO:0000256" key="8">
    <source>
        <dbReference type="ARBA" id="ARBA00023299"/>
    </source>
</evidence>
<accession>A0A7C2YSY0</accession>
<evidence type="ECO:0000256" key="1">
    <source>
        <dbReference type="ARBA" id="ARBA00001946"/>
    </source>
</evidence>
<dbReference type="Pfam" id="PF12710">
    <property type="entry name" value="HAD"/>
    <property type="match status" value="1"/>
</dbReference>
<comment type="caution">
    <text evidence="9">The sequence shown here is derived from an EMBL/GenBank/DDBJ whole genome shotgun (WGS) entry which is preliminary data.</text>
</comment>
<reference evidence="9" key="1">
    <citation type="journal article" date="2020" name="mSystems">
        <title>Genome- and Community-Level Interaction Insights into Carbon Utilization and Element Cycling Functions of Hydrothermarchaeota in Hydrothermal Sediment.</title>
        <authorList>
            <person name="Zhou Z."/>
            <person name="Liu Y."/>
            <person name="Xu W."/>
            <person name="Pan J."/>
            <person name="Luo Z.H."/>
            <person name="Li M."/>
        </authorList>
    </citation>
    <scope>NUCLEOTIDE SEQUENCE [LARGE SCALE GENOMIC DNA]</scope>
    <source>
        <strain evidence="9">SpSt-1259</strain>
    </source>
</reference>
<keyword evidence="6" id="KW-0378">Hydrolase</keyword>
<evidence type="ECO:0000256" key="7">
    <source>
        <dbReference type="ARBA" id="ARBA00022842"/>
    </source>
</evidence>